<dbReference type="Proteomes" id="UP000053797">
    <property type="component" value="Unassembled WGS sequence"/>
</dbReference>
<dbReference type="SUPFAM" id="SSF50814">
    <property type="entry name" value="Lipocalins"/>
    <property type="match status" value="1"/>
</dbReference>
<accession>A0A0V8GFA9</accession>
<dbReference type="EMBL" id="LNQL01000003">
    <property type="protein sequence ID" value="KSU48958.1"/>
    <property type="molecule type" value="Genomic_DNA"/>
</dbReference>
<dbReference type="OrthoDB" id="2352933at2"/>
<sequence length="166" mass="19076">MRFFVACKQKVHQTKKSCTLNDEVIEVKPVKYPVSLRQVTTIEDGPMRESVELEADGTLFETKDGFAVKFVQPDEQPIDTTIKWSKDQIALNRKGPVAMHHVFILGETTKSQYGSQFGQMLMETDTETIEMKRQQMQFRYTLKMNGQAVGTYTIDLTWERSETNGI</sequence>
<protein>
    <recommendedName>
        <fullName evidence="3">DUF1934 domain-containing protein</fullName>
    </recommendedName>
</protein>
<comment type="caution">
    <text evidence="1">The sequence shown here is derived from an EMBL/GenBank/DDBJ whole genome shotgun (WGS) entry which is preliminary data.</text>
</comment>
<name>A0A0V8GFA9_9BACL</name>
<evidence type="ECO:0000313" key="2">
    <source>
        <dbReference type="Proteomes" id="UP000053797"/>
    </source>
</evidence>
<proteinExistence type="predicted"/>
<dbReference type="InterPro" id="IPR015231">
    <property type="entry name" value="DUF1934"/>
</dbReference>
<dbReference type="Pfam" id="PF09148">
    <property type="entry name" value="DUF1934"/>
    <property type="match status" value="1"/>
</dbReference>
<dbReference type="AlphaFoldDB" id="A0A0V8GFA9"/>
<dbReference type="InterPro" id="IPR012674">
    <property type="entry name" value="Calycin"/>
</dbReference>
<reference evidence="1 2" key="1">
    <citation type="journal article" date="2015" name="Int. J. Syst. Evol. Microbiol.">
        <title>Exiguobacterium enclense sp. nov., isolated from sediment.</title>
        <authorList>
            <person name="Dastager S.G."/>
            <person name="Mawlankar R."/>
            <person name="Sonalkar V.V."/>
            <person name="Thorat M.N."/>
            <person name="Mual P."/>
            <person name="Verma A."/>
            <person name="Krishnamurthi S."/>
            <person name="Tang S.K."/>
            <person name="Li W.J."/>
        </authorList>
    </citation>
    <scope>NUCLEOTIDE SEQUENCE [LARGE SCALE GENOMIC DNA]</scope>
    <source>
        <strain evidence="1 2">NIO-1109</strain>
    </source>
</reference>
<evidence type="ECO:0000313" key="1">
    <source>
        <dbReference type="EMBL" id="KSU48958.1"/>
    </source>
</evidence>
<evidence type="ECO:0008006" key="3">
    <source>
        <dbReference type="Google" id="ProtNLM"/>
    </source>
</evidence>
<dbReference type="Gene3D" id="2.40.128.20">
    <property type="match status" value="1"/>
</dbReference>
<gene>
    <name evidence="1" type="ORF">AS033_10660</name>
</gene>
<organism evidence="1 2">
    <name type="scientific">Exiguobacterium indicum</name>
    <dbReference type="NCBI Taxonomy" id="296995"/>
    <lineage>
        <taxon>Bacteria</taxon>
        <taxon>Bacillati</taxon>
        <taxon>Bacillota</taxon>
        <taxon>Bacilli</taxon>
        <taxon>Bacillales</taxon>
        <taxon>Bacillales Family XII. Incertae Sedis</taxon>
        <taxon>Exiguobacterium</taxon>
    </lineage>
</organism>